<dbReference type="GO" id="GO:0031122">
    <property type="term" value="P:cytoplasmic microtubule organization"/>
    <property type="evidence" value="ECO:0007669"/>
    <property type="project" value="TreeGrafter"/>
</dbReference>
<dbReference type="CTD" id="44839"/>
<dbReference type="GeneID" id="120952038"/>
<dbReference type="EnsemblMetazoa" id="ACON000323-RA">
    <property type="protein sequence ID" value="ACON000323-PA"/>
    <property type="gene ID" value="ACON000323"/>
</dbReference>
<reference key="1">
    <citation type="journal article" date="2019" name="Genes (Basel)">
        <title>A High-Quality De novo Genome Assembly from a Single Mosquito Using PacBio Sequencing.</title>
        <authorList>
            <person name="Kingan S.B."/>
            <person name="Heaton H."/>
            <person name="Cudini J."/>
            <person name="Lambert C.C."/>
            <person name="Baybayan P."/>
            <person name="Galvin B.D."/>
            <person name="Durbin R."/>
            <person name="Korlach J."/>
            <person name="Lawniczak M.K.N."/>
        </authorList>
    </citation>
    <scope>NUCLEOTIDE SEQUENCE [LARGE SCALE GENOMIC DNA]</scope>
    <source>
        <strain>Mali-NIH</strain>
    </source>
</reference>
<evidence type="ECO:0000313" key="3">
    <source>
        <dbReference type="EnsemblMetazoa" id="ACON000323-PA"/>
    </source>
</evidence>
<dbReference type="GO" id="GO:0030705">
    <property type="term" value="P:cytoskeleton-dependent intracellular transport"/>
    <property type="evidence" value="ECO:0007669"/>
    <property type="project" value="TreeGrafter"/>
</dbReference>
<dbReference type="PANTHER" id="PTHR18947">
    <property type="entry name" value="HOOK PROTEINS"/>
    <property type="match status" value="1"/>
</dbReference>
<dbReference type="VEuPathDB" id="VectorBase:ACON2_031438"/>
<keyword evidence="4" id="KW-1185">Reference proteome</keyword>
<evidence type="ECO:0000256" key="2">
    <source>
        <dbReference type="SAM" id="MobiDB-lite"/>
    </source>
</evidence>
<dbReference type="VEuPathDB" id="VectorBase:ACMO_014066"/>
<keyword evidence="1" id="KW-0175">Coiled coil</keyword>
<dbReference type="GO" id="GO:0008017">
    <property type="term" value="F:microtubule binding"/>
    <property type="evidence" value="ECO:0007669"/>
    <property type="project" value="TreeGrafter"/>
</dbReference>
<feature type="coiled-coil region" evidence="1">
    <location>
        <begin position="404"/>
        <end position="473"/>
    </location>
</feature>
<evidence type="ECO:0000256" key="1">
    <source>
        <dbReference type="SAM" id="Coils"/>
    </source>
</evidence>
<dbReference type="RefSeq" id="XP_040227103.2">
    <property type="nucleotide sequence ID" value="XM_040371169.2"/>
</dbReference>
<feature type="coiled-coil region" evidence="1">
    <location>
        <begin position="1450"/>
        <end position="1689"/>
    </location>
</feature>
<feature type="region of interest" description="Disordered" evidence="2">
    <location>
        <begin position="1968"/>
        <end position="2025"/>
    </location>
</feature>
<proteinExistence type="predicted"/>
<accession>A0A6E8V1T8</accession>
<dbReference type="GO" id="GO:0005815">
    <property type="term" value="C:microtubule organizing center"/>
    <property type="evidence" value="ECO:0007669"/>
    <property type="project" value="TreeGrafter"/>
</dbReference>
<dbReference type="PANTHER" id="PTHR18947:SF28">
    <property type="entry name" value="GIRDIN, ISOFORM A"/>
    <property type="match status" value="1"/>
</dbReference>
<feature type="coiled-coil region" evidence="1">
    <location>
        <begin position="1730"/>
        <end position="1807"/>
    </location>
</feature>
<dbReference type="GO" id="GO:0005737">
    <property type="term" value="C:cytoplasm"/>
    <property type="evidence" value="ECO:0007669"/>
    <property type="project" value="TreeGrafter"/>
</dbReference>
<feature type="coiled-coil region" evidence="1">
    <location>
        <begin position="670"/>
        <end position="1410"/>
    </location>
</feature>
<reference evidence="3" key="2">
    <citation type="submission" date="2020-05" db="UniProtKB">
        <authorList>
            <consortium name="EnsemblMetazoa"/>
        </authorList>
    </citation>
    <scope>IDENTIFICATION</scope>
    <source>
        <strain evidence="3">Ngousso</strain>
    </source>
</reference>
<dbReference type="VEuPathDB" id="VectorBase:ACON000323"/>
<organism evidence="3 4">
    <name type="scientific">Anopheles coluzzii</name>
    <name type="common">African malaria mosquito</name>
    <dbReference type="NCBI Taxonomy" id="1518534"/>
    <lineage>
        <taxon>Eukaryota</taxon>
        <taxon>Metazoa</taxon>
        <taxon>Ecdysozoa</taxon>
        <taxon>Arthropoda</taxon>
        <taxon>Hexapoda</taxon>
        <taxon>Insecta</taxon>
        <taxon>Pterygota</taxon>
        <taxon>Neoptera</taxon>
        <taxon>Endopterygota</taxon>
        <taxon>Diptera</taxon>
        <taxon>Nematocera</taxon>
        <taxon>Culicoidea</taxon>
        <taxon>Culicidae</taxon>
        <taxon>Anophelinae</taxon>
        <taxon>Anopheles</taxon>
    </lineage>
</organism>
<evidence type="ECO:0000313" key="4">
    <source>
        <dbReference type="Proteomes" id="UP001105220"/>
    </source>
</evidence>
<feature type="compositionally biased region" description="Low complexity" evidence="2">
    <location>
        <begin position="1968"/>
        <end position="1981"/>
    </location>
</feature>
<feature type="region of interest" description="Disordered" evidence="2">
    <location>
        <begin position="1926"/>
        <end position="1953"/>
    </location>
</feature>
<name>A0A6E8V1T8_ANOCL</name>
<dbReference type="Proteomes" id="UP001105220">
    <property type="component" value="Unplaced"/>
</dbReference>
<protein>
    <submittedName>
        <fullName evidence="3">Calponin-homology (CH) domain-containing protein</fullName>
    </submittedName>
</protein>
<feature type="coiled-coil region" evidence="1">
    <location>
        <begin position="200"/>
        <end position="355"/>
    </location>
</feature>
<sequence length="2025" mass="231576">MAEVPSPKMEESFWRGVVLRWVERSGLNPGQDYIDLAACYDSFRSKLKGAYELQEATVAEFMRAKFPRFELRLGPGGEIPESEYVYVFSLMLYFSCIKHPVPYFQNIGKEFDEPFQYSMKAFLHSFVSEGSKEMRIDRAFLERAFGNAARSAPACRADAGSSATLCQSAVQMITSTPNGKREMKKPSPVTPKSVALEWKVKNLSELLVTARAENTSQERQIEQLLQSVQELQEEKRRNLAKISALELKEACVCMSDAVDYLAHPLGRATEQLQKQLESKNRSIEALEEELSRAKETASTEMERYRAMKKQYATLEEDNQLMKLTAEALREELAAKDGANQNLAEAVNDLRRFIRENHLTNGQPMEPLESSFEFLDRSFKNVTPGNDSLCNDAETLAATVVDVKLKEKEHENECLNRKVQELEQRWEEQCKAHAQELARMQTEAQRLAQTLEACEQAKAQLEKHLEREKATTNELNAWKVQLNQQLADAKVLMDKKVAEQQQSLGRALEQAKAELVDQLLKYQTIMELVENEKKQLVKQREEIKASMSAENAELRRSLEAIEQNKTQLAASLKMERALVEDLTRRNQELQAQKSQLKEEFETSKASTDAKIAALLQSLDANEQNKAQLADNLEREMAKTRNLTSRNTELDVVKKQLTEELELVKTSMHESNAGLQRSLDALEHTKTQLADNLEQEMAKTADLNRLTEELEAEKKQLMQELEIQKKQLMQELEVAKTSMSENNAELQRSLKAIEQTKLQLADNLKKEIAKTADLYRRTEELEVEKKQLTQELEVAKTSKSENIAELQRSLEAIEQTKLQLANNLEKEIAKTADLNRRTEELEVEKKQLTQELEVAKTSMSENIAELQRSLEAIEQTKLQLADNLEKEIAKTADLNRRTEELEAEKKQLTQELEVAKTSMSENNAELQRSLEAIEQTKLQLADNLEKEIAKTADLNRRTEELEAEKKQLMQELEVAKTSMSESITELQRSLKAIEQTKLQLSENLEKEIAKTADLNRRTEELEVEKKQLMQELEVAKSSESENIAELQRSLKAIEQTKLQLADNLEKEIAKTADLNRRTEELEVEKKQLLQEVEVAKTLMSENNAELQQSLKAIEQTKLQLADNLEKEIAKTADLNRRTEELEVEKKQLLQELEVAKTSMSENNAELQRSLKAIEQTKLQFADNLEKEIAKTADLNRRTEELEVEKKQLLQELEVAKTSMSENIAELQRSLEAIEQTKLQFADNLEKEIAKTADLNRRTEELEVEKKQLTQELEVAKSSGSENIAELQRSLKAIEQTKLQLADNLEKEIAKTADLNRRTEELEVEKKQLMQELEVAKTSMSENIAELQRSLKAIEQTKLQLADNLEKEIAKTADLNRRTEVLEVEKKQLTQELDDMKTTNAALRQSLEVLELTKTQITNSLELELVKIGDLKHQLKAMDEAKTLAEKLGDSGRSEMLAKISLLQQNLEEEREKSEEINCQYLAMKRQADDLDAQCTKLMKSLSENRTEVSDLQQQLAGKTAELEQLKLQYETKQSQKAKEEDLDRLALENEKTSLQQEVARLQAAMDEKTDTLRRSLESVQEAKSQLAHDLEKERQRAVGQQAETADKLAVLQQQLDQERQKCEELNRQYLAAKRQAEELTAKCTEQAQKLSDDGGQLPSLQQEIVAKEAQLETLKAQYDKVLAENEQYVTDCEILSVKLYCARKKHTEMEAEWAQERAALKKELHEKLHESRIEHQNTMEKMKNHMVKLHEESKTKLEHDKQGLAAMAEGYRRKIENLESRCTMLQKQLAEMNERNLETRKENQLLQLRLKTIEEHQGSDRKSLMLPSQSSLRSNLQMEDEVGELFDNMYLTELKNGRCTPPDAMHADFDRYSELSRRNSRQPPHLRTNYMALAPDCIPPQDDTGDNISTTFDDSSTGLITRRKVSGITSYKRPGPPTPSKRAGRLSLNGPLMPGPAEVQYRDALRDTNANGAAAQDASAARTGRTKTPGKFKQMMSASSLLSNFQPRDENTSPRRRLSWFNKGKKY</sequence>
<dbReference type="GO" id="GO:0051959">
    <property type="term" value="F:dynein light intermediate chain binding"/>
    <property type="evidence" value="ECO:0007669"/>
    <property type="project" value="TreeGrafter"/>
</dbReference>
<feature type="compositionally biased region" description="Polar residues" evidence="2">
    <location>
        <begin position="1994"/>
        <end position="2004"/>
    </location>
</feature>
<feature type="coiled-coil region" evidence="1">
    <location>
        <begin position="518"/>
        <end position="641"/>
    </location>
</feature>
<feature type="compositionally biased region" description="Basic residues" evidence="2">
    <location>
        <begin position="2012"/>
        <end position="2025"/>
    </location>
</feature>
<dbReference type="KEGG" id="acoz:120952038"/>